<comment type="caution">
    <text evidence="2">The sequence shown here is derived from an EMBL/GenBank/DDBJ whole genome shotgun (WGS) entry which is preliminary data.</text>
</comment>
<keyword evidence="3" id="KW-1185">Reference proteome</keyword>
<gene>
    <name evidence="2" type="ORF">ACFPN5_17285</name>
</gene>
<dbReference type="InterPro" id="IPR036812">
    <property type="entry name" value="NAD(P)_OxRdtase_dom_sf"/>
</dbReference>
<dbReference type="PANTHER" id="PTHR43364:SF17">
    <property type="entry name" value="ALDO KETO REDUCTASE"/>
    <property type="match status" value="1"/>
</dbReference>
<evidence type="ECO:0000313" key="3">
    <source>
        <dbReference type="Proteomes" id="UP001596050"/>
    </source>
</evidence>
<dbReference type="Pfam" id="PF00248">
    <property type="entry name" value="Aldo_ket_red"/>
    <property type="match status" value="1"/>
</dbReference>
<name>A0ABW0L7N0_9BURK</name>
<feature type="domain" description="NADP-dependent oxidoreductase" evidence="1">
    <location>
        <begin position="15"/>
        <end position="343"/>
    </location>
</feature>
<accession>A0ABW0L7N0</accession>
<dbReference type="RefSeq" id="WP_379785016.1">
    <property type="nucleotide sequence ID" value="NZ_JBHSMU010000015.1"/>
</dbReference>
<dbReference type="Gene3D" id="3.20.20.100">
    <property type="entry name" value="NADP-dependent oxidoreductase domain"/>
    <property type="match status" value="1"/>
</dbReference>
<dbReference type="Proteomes" id="UP001596050">
    <property type="component" value="Unassembled WGS sequence"/>
</dbReference>
<dbReference type="PANTHER" id="PTHR43364">
    <property type="entry name" value="NADH-SPECIFIC METHYLGLYOXAL REDUCTASE-RELATED"/>
    <property type="match status" value="1"/>
</dbReference>
<sequence>MQRTQLGRTDLQVSKVCLGTMTFGEQNTEADAHRQLDYAVERGINFIDTAEMYPVMGRAETQGSTERFIGSWLRSWLRKRGRRDDLVIASKIAGPNPNMSWIRGAAHDLDAANLRAAVEDSLRRLQTDYIDLYQVHWPSRNLPIFGANSFDPQRERASVPIEETLGALGELVQAGKIRHIGVSNESSWGVCEYVKLAEARGLPRIATIQNLYNLTARAFETSLLDETCYRSEVSLLAYSPLAFGQLTSKYLDNPKAHGRLTIFPAGWSPRYVRPEVLAATAEYAALARSHGLSPAQMALAWCYSRWFVGSTIIGATTMEQLKENIDAFDTVLPGEVVAAIDAIHARITNPGQ</sequence>
<dbReference type="CDD" id="cd19094">
    <property type="entry name" value="AKR_Tas-like"/>
    <property type="match status" value="1"/>
</dbReference>
<proteinExistence type="predicted"/>
<dbReference type="EMBL" id="JBHSMU010000015">
    <property type="protein sequence ID" value="MFC5461565.1"/>
    <property type="molecule type" value="Genomic_DNA"/>
</dbReference>
<evidence type="ECO:0000313" key="2">
    <source>
        <dbReference type="EMBL" id="MFC5461565.1"/>
    </source>
</evidence>
<protein>
    <submittedName>
        <fullName evidence="2">Aldo/keto reductase</fullName>
    </submittedName>
</protein>
<dbReference type="SUPFAM" id="SSF51430">
    <property type="entry name" value="NAD(P)-linked oxidoreductase"/>
    <property type="match status" value="1"/>
</dbReference>
<evidence type="ECO:0000259" key="1">
    <source>
        <dbReference type="Pfam" id="PF00248"/>
    </source>
</evidence>
<organism evidence="2 3">
    <name type="scientific">Massilia niabensis</name>
    <dbReference type="NCBI Taxonomy" id="544910"/>
    <lineage>
        <taxon>Bacteria</taxon>
        <taxon>Pseudomonadati</taxon>
        <taxon>Pseudomonadota</taxon>
        <taxon>Betaproteobacteria</taxon>
        <taxon>Burkholderiales</taxon>
        <taxon>Oxalobacteraceae</taxon>
        <taxon>Telluria group</taxon>
        <taxon>Massilia</taxon>
    </lineage>
</organism>
<reference evidence="3" key="1">
    <citation type="journal article" date="2019" name="Int. J. Syst. Evol. Microbiol.">
        <title>The Global Catalogue of Microorganisms (GCM) 10K type strain sequencing project: providing services to taxonomists for standard genome sequencing and annotation.</title>
        <authorList>
            <consortium name="The Broad Institute Genomics Platform"/>
            <consortium name="The Broad Institute Genome Sequencing Center for Infectious Disease"/>
            <person name="Wu L."/>
            <person name="Ma J."/>
        </authorList>
    </citation>
    <scope>NUCLEOTIDE SEQUENCE [LARGE SCALE GENOMIC DNA]</scope>
    <source>
        <strain evidence="3">KACC 12649</strain>
    </source>
</reference>
<dbReference type="InterPro" id="IPR023210">
    <property type="entry name" value="NADP_OxRdtase_dom"/>
</dbReference>
<dbReference type="InterPro" id="IPR050523">
    <property type="entry name" value="AKR_Detox_Biosynth"/>
</dbReference>